<dbReference type="PANTHER" id="PTHR35526">
    <property type="entry name" value="ANTI-SIGMA-F FACTOR RSBW-RELATED"/>
    <property type="match status" value="1"/>
</dbReference>
<evidence type="ECO:0000259" key="2">
    <source>
        <dbReference type="SMART" id="SM00387"/>
    </source>
</evidence>
<protein>
    <submittedName>
        <fullName evidence="3">Anti-sigma regulatory factor</fullName>
    </submittedName>
</protein>
<dbReference type="Gene3D" id="3.30.565.10">
    <property type="entry name" value="Histidine kinase-like ATPase, C-terminal domain"/>
    <property type="match status" value="1"/>
</dbReference>
<gene>
    <name evidence="3" type="ORF">E6K75_01765</name>
</gene>
<dbReference type="Pfam" id="PF13581">
    <property type="entry name" value="HATPase_c_2"/>
    <property type="match status" value="1"/>
</dbReference>
<dbReference type="InterPro" id="IPR036890">
    <property type="entry name" value="HATPase_C_sf"/>
</dbReference>
<dbReference type="EMBL" id="VBOV01000040">
    <property type="protein sequence ID" value="TMQ61194.1"/>
    <property type="molecule type" value="Genomic_DNA"/>
</dbReference>
<name>A0A538TCC3_UNCEI</name>
<evidence type="ECO:0000313" key="3">
    <source>
        <dbReference type="EMBL" id="TMQ61194.1"/>
    </source>
</evidence>
<dbReference type="AlphaFoldDB" id="A0A538TCC3"/>
<dbReference type="InterPro" id="IPR050267">
    <property type="entry name" value="Anti-sigma-factor_SerPK"/>
</dbReference>
<keyword evidence="1" id="KW-0418">Kinase</keyword>
<dbReference type="Proteomes" id="UP000320913">
    <property type="component" value="Unassembled WGS sequence"/>
</dbReference>
<dbReference type="GO" id="GO:0004674">
    <property type="term" value="F:protein serine/threonine kinase activity"/>
    <property type="evidence" value="ECO:0007669"/>
    <property type="project" value="UniProtKB-KW"/>
</dbReference>
<keyword evidence="1" id="KW-0808">Transferase</keyword>
<organism evidence="3 4">
    <name type="scientific">Eiseniibacteriota bacterium</name>
    <dbReference type="NCBI Taxonomy" id="2212470"/>
    <lineage>
        <taxon>Bacteria</taxon>
        <taxon>Candidatus Eiseniibacteriota</taxon>
    </lineage>
</organism>
<comment type="caution">
    <text evidence="3">The sequence shown here is derived from an EMBL/GenBank/DDBJ whole genome shotgun (WGS) entry which is preliminary data.</text>
</comment>
<accession>A0A538TCC3</accession>
<evidence type="ECO:0000256" key="1">
    <source>
        <dbReference type="ARBA" id="ARBA00022527"/>
    </source>
</evidence>
<dbReference type="PANTHER" id="PTHR35526:SF3">
    <property type="entry name" value="ANTI-SIGMA-F FACTOR RSBW"/>
    <property type="match status" value="1"/>
</dbReference>
<feature type="domain" description="Histidine kinase/HSP90-like ATPase" evidence="2">
    <location>
        <begin position="48"/>
        <end position="147"/>
    </location>
</feature>
<dbReference type="CDD" id="cd16934">
    <property type="entry name" value="HATPase_RsbT-like"/>
    <property type="match status" value="1"/>
</dbReference>
<dbReference type="SUPFAM" id="SSF55874">
    <property type="entry name" value="ATPase domain of HSP90 chaperone/DNA topoisomerase II/histidine kinase"/>
    <property type="match status" value="1"/>
</dbReference>
<evidence type="ECO:0000313" key="4">
    <source>
        <dbReference type="Proteomes" id="UP000320913"/>
    </source>
</evidence>
<sequence length="147" mass="15794">MEARSRIESPDVEREASTTVVSIHSDADIVAARQKGRELARSLGFSAGEATLVATAISELARNVVQYAIRGEVALWPVTSGRRRGIAISVRDEGPGIPDVDRALEDGFSTSGRLGLGLPGVRRLMDEIDIESTPGRGTLVCATKWRH</sequence>
<keyword evidence="1" id="KW-0723">Serine/threonine-protein kinase</keyword>
<dbReference type="InterPro" id="IPR003594">
    <property type="entry name" value="HATPase_dom"/>
</dbReference>
<proteinExistence type="predicted"/>
<reference evidence="3 4" key="1">
    <citation type="journal article" date="2019" name="Nat. Microbiol.">
        <title>Mediterranean grassland soil C-N compound turnover is dependent on rainfall and depth, and is mediated by genomically divergent microorganisms.</title>
        <authorList>
            <person name="Diamond S."/>
            <person name="Andeer P.F."/>
            <person name="Li Z."/>
            <person name="Crits-Christoph A."/>
            <person name="Burstein D."/>
            <person name="Anantharaman K."/>
            <person name="Lane K.R."/>
            <person name="Thomas B.C."/>
            <person name="Pan C."/>
            <person name="Northen T.R."/>
            <person name="Banfield J.F."/>
        </authorList>
    </citation>
    <scope>NUCLEOTIDE SEQUENCE [LARGE SCALE GENOMIC DNA]</scope>
    <source>
        <strain evidence="3">WS_5</strain>
    </source>
</reference>
<dbReference type="SMART" id="SM00387">
    <property type="entry name" value="HATPase_c"/>
    <property type="match status" value="1"/>
</dbReference>